<evidence type="ECO:0000313" key="5">
    <source>
        <dbReference type="EMBL" id="CUH46500.1"/>
    </source>
</evidence>
<dbReference type="EMBL" id="CYPU01000011">
    <property type="protein sequence ID" value="CUH46500.1"/>
    <property type="molecule type" value="Genomic_DNA"/>
</dbReference>
<organism evidence="5 6">
    <name type="scientific">Ruegeria atlantica</name>
    <dbReference type="NCBI Taxonomy" id="81569"/>
    <lineage>
        <taxon>Bacteria</taxon>
        <taxon>Pseudomonadati</taxon>
        <taxon>Pseudomonadota</taxon>
        <taxon>Alphaproteobacteria</taxon>
        <taxon>Rhodobacterales</taxon>
        <taxon>Roseobacteraceae</taxon>
        <taxon>Ruegeria</taxon>
    </lineage>
</organism>
<dbReference type="RefSeq" id="WP_058276286.1">
    <property type="nucleotide sequence ID" value="NZ_CYPU01000011.1"/>
</dbReference>
<evidence type="ECO:0000256" key="1">
    <source>
        <dbReference type="ARBA" id="ARBA00007637"/>
    </source>
</evidence>
<keyword evidence="2" id="KW-0560">Oxidoreductase</keyword>
<protein>
    <submittedName>
        <fullName evidence="5">Hopanoid-associated sugar epimerase</fullName>
    </submittedName>
</protein>
<name>A0A0N7LPY3_9RHOB</name>
<dbReference type="GeneID" id="55491958"/>
<dbReference type="PANTHER" id="PTHR43103">
    <property type="entry name" value="NUCLEOSIDE-DIPHOSPHATE-SUGAR EPIMERASE"/>
    <property type="match status" value="1"/>
</dbReference>
<keyword evidence="3" id="KW-0520">NAD</keyword>
<evidence type="ECO:0000313" key="6">
    <source>
        <dbReference type="Proteomes" id="UP000050783"/>
    </source>
</evidence>
<dbReference type="OrthoDB" id="367683at2"/>
<dbReference type="Proteomes" id="UP000050783">
    <property type="component" value="Unassembled WGS sequence"/>
</dbReference>
<dbReference type="SUPFAM" id="SSF51735">
    <property type="entry name" value="NAD(P)-binding Rossmann-fold domains"/>
    <property type="match status" value="1"/>
</dbReference>
<evidence type="ECO:0000256" key="3">
    <source>
        <dbReference type="ARBA" id="ARBA00023027"/>
    </source>
</evidence>
<dbReference type="InterPro" id="IPR036291">
    <property type="entry name" value="NAD(P)-bd_dom_sf"/>
</dbReference>
<dbReference type="InterPro" id="IPR001509">
    <property type="entry name" value="Epimerase_deHydtase"/>
</dbReference>
<dbReference type="PANTHER" id="PTHR43103:SF5">
    <property type="entry name" value="4-EPIMERASE, PUTATIVE (AFU_ORTHOLOGUE AFUA_7G00360)-RELATED"/>
    <property type="match status" value="1"/>
</dbReference>
<feature type="domain" description="NAD-dependent epimerase/dehydratase" evidence="4">
    <location>
        <begin position="3"/>
        <end position="159"/>
    </location>
</feature>
<dbReference type="CDD" id="cd08946">
    <property type="entry name" value="SDR_e"/>
    <property type="match status" value="1"/>
</dbReference>
<evidence type="ECO:0000256" key="2">
    <source>
        <dbReference type="ARBA" id="ARBA00023002"/>
    </source>
</evidence>
<comment type="similarity">
    <text evidence="1">Belongs to the NAD(P)-dependent epimerase/dehydratase family.</text>
</comment>
<gene>
    <name evidence="5" type="ORF">RUA4292_00666</name>
</gene>
<dbReference type="Gene3D" id="3.40.50.720">
    <property type="entry name" value="NAD(P)-binding Rossmann-like Domain"/>
    <property type="match status" value="1"/>
</dbReference>
<accession>A0A0N7LPY3</accession>
<reference evidence="5 6" key="1">
    <citation type="submission" date="2015-09" db="EMBL/GenBank/DDBJ databases">
        <authorList>
            <consortium name="Swine Surveillance"/>
        </authorList>
    </citation>
    <scope>NUCLEOTIDE SEQUENCE [LARGE SCALE GENOMIC DNA]</scope>
    <source>
        <strain evidence="5 6">CECT 4292</strain>
    </source>
</reference>
<dbReference type="Pfam" id="PF01370">
    <property type="entry name" value="Epimerase"/>
    <property type="match status" value="1"/>
</dbReference>
<evidence type="ECO:0000259" key="4">
    <source>
        <dbReference type="Pfam" id="PF01370"/>
    </source>
</evidence>
<dbReference type="AlphaFoldDB" id="A0A0N7LPY3"/>
<proteinExistence type="inferred from homology"/>
<dbReference type="STRING" id="81569.RUM4293_04451"/>
<sequence length="269" mass="29886">MHVLITGAGGHLGRKLFDTLESDPGYTVSGIDIRPVDHPDIHTADLSDDSTWTSLLKGVDVIVHLAGDREPAATWPSAIKHNMDATLTLYHHAVAMGVSRVVLASSNWIHGDKRFTHDALNSKTPPGPVNAYGMSKLFCERTGAYFAEHHELSVICLRIGWTQWTHDNQPGTHMAMGRWGQEMWLSDRDFLSGMRAAIDAKDVSFAALNLMSDNPGMRWDITETQQVIGYSPKDGSPAKITASIAFRSALKRLFAVWLPNYFTTRFPDW</sequence>
<dbReference type="GO" id="GO:0016491">
    <property type="term" value="F:oxidoreductase activity"/>
    <property type="evidence" value="ECO:0007669"/>
    <property type="project" value="UniProtKB-KW"/>
</dbReference>